<dbReference type="Gene3D" id="3.30.565.10">
    <property type="entry name" value="Histidine kinase-like ATPase, C-terminal domain"/>
    <property type="match status" value="1"/>
</dbReference>
<protein>
    <recommendedName>
        <fullName evidence="4">Histidine kinase/HSP90-like ATPase domain-containing protein</fullName>
    </recommendedName>
</protein>
<evidence type="ECO:0000256" key="1">
    <source>
        <dbReference type="ARBA" id="ARBA00006082"/>
    </source>
</evidence>
<evidence type="ECO:0000313" key="2">
    <source>
        <dbReference type="Ensembl" id="ENSPNAP00000058577.1"/>
    </source>
</evidence>
<comment type="similarity">
    <text evidence="1">Belongs to the DNA mismatch repair MutL/HexB family.</text>
</comment>
<keyword evidence="3" id="KW-1185">Reference proteome</keyword>
<proteinExistence type="inferred from homology"/>
<evidence type="ECO:0000313" key="3">
    <source>
        <dbReference type="Proteomes" id="UP001501920"/>
    </source>
</evidence>
<name>A0AAR2K803_PYGNA</name>
<organism evidence="2 3">
    <name type="scientific">Pygocentrus nattereri</name>
    <name type="common">Red-bellied piranha</name>
    <dbReference type="NCBI Taxonomy" id="42514"/>
    <lineage>
        <taxon>Eukaryota</taxon>
        <taxon>Metazoa</taxon>
        <taxon>Chordata</taxon>
        <taxon>Craniata</taxon>
        <taxon>Vertebrata</taxon>
        <taxon>Euteleostomi</taxon>
        <taxon>Actinopterygii</taxon>
        <taxon>Neopterygii</taxon>
        <taxon>Teleostei</taxon>
        <taxon>Ostariophysi</taxon>
        <taxon>Characiformes</taxon>
        <taxon>Characoidei</taxon>
        <taxon>Pygocentrus</taxon>
    </lineage>
</organism>
<dbReference type="PANTHER" id="PTHR10073:SF47">
    <property type="entry name" value="DNA MISMATCH REPAIR PROTEIN MLH3"/>
    <property type="match status" value="1"/>
</dbReference>
<sequence>MIKTLSKEVQAKLRSGIAIFSLQQCVEELVLNSIDAGATCVAVKIDIEACKVQVIDNGSGMGREDMEKVGMRYCTSKCGSLEDLDNLRFYGFRGEAIASIISFAL</sequence>
<dbReference type="GO" id="GO:0006298">
    <property type="term" value="P:mismatch repair"/>
    <property type="evidence" value="ECO:0007669"/>
    <property type="project" value="InterPro"/>
</dbReference>
<reference evidence="2" key="2">
    <citation type="submission" date="2025-08" db="UniProtKB">
        <authorList>
            <consortium name="Ensembl"/>
        </authorList>
    </citation>
    <scope>IDENTIFICATION</scope>
</reference>
<dbReference type="Pfam" id="PF13589">
    <property type="entry name" value="HATPase_c_3"/>
    <property type="match status" value="1"/>
</dbReference>
<dbReference type="GeneTree" id="ENSGT00800000124176"/>
<reference evidence="2 3" key="1">
    <citation type="submission" date="2020-10" db="EMBL/GenBank/DDBJ databases">
        <title>Pygocentrus nattereri (red-bellied piranha) genome, fPygNat1, primary haplotype.</title>
        <authorList>
            <person name="Myers G."/>
            <person name="Meyer A."/>
            <person name="Karagic N."/>
            <person name="Pippel M."/>
            <person name="Winkler S."/>
            <person name="Tracey A."/>
            <person name="Wood J."/>
            <person name="Formenti G."/>
            <person name="Howe K."/>
            <person name="Fedrigo O."/>
            <person name="Jarvis E.D."/>
        </authorList>
    </citation>
    <scope>NUCLEOTIDE SEQUENCE [LARGE SCALE GENOMIC DNA]</scope>
</reference>
<dbReference type="InterPro" id="IPR036890">
    <property type="entry name" value="HATPase_C_sf"/>
</dbReference>
<accession>A0AAR2K803</accession>
<dbReference type="InterPro" id="IPR038973">
    <property type="entry name" value="MutL/Mlh/Pms-like"/>
</dbReference>
<dbReference type="AlphaFoldDB" id="A0AAR2K803"/>
<dbReference type="Proteomes" id="UP001501920">
    <property type="component" value="Chromosome 9"/>
</dbReference>
<dbReference type="GO" id="GO:0016887">
    <property type="term" value="F:ATP hydrolysis activity"/>
    <property type="evidence" value="ECO:0007669"/>
    <property type="project" value="InterPro"/>
</dbReference>
<evidence type="ECO:0008006" key="4">
    <source>
        <dbReference type="Google" id="ProtNLM"/>
    </source>
</evidence>
<dbReference type="Ensembl" id="ENSPNAT00000056538.1">
    <property type="protein sequence ID" value="ENSPNAP00000058577.1"/>
    <property type="gene ID" value="ENSPNAG00000033958.1"/>
</dbReference>
<reference evidence="2" key="3">
    <citation type="submission" date="2025-09" db="UniProtKB">
        <authorList>
            <consortium name="Ensembl"/>
        </authorList>
    </citation>
    <scope>IDENTIFICATION</scope>
</reference>
<dbReference type="PANTHER" id="PTHR10073">
    <property type="entry name" value="DNA MISMATCH REPAIR PROTEIN MLH, PMS, MUTL"/>
    <property type="match status" value="1"/>
</dbReference>
<dbReference type="SUPFAM" id="SSF55874">
    <property type="entry name" value="ATPase domain of HSP90 chaperone/DNA topoisomerase II/histidine kinase"/>
    <property type="match status" value="1"/>
</dbReference>
<dbReference type="GO" id="GO:0032300">
    <property type="term" value="C:mismatch repair complex"/>
    <property type="evidence" value="ECO:0007669"/>
    <property type="project" value="InterPro"/>
</dbReference>
<dbReference type="GO" id="GO:0140664">
    <property type="term" value="F:ATP-dependent DNA damage sensor activity"/>
    <property type="evidence" value="ECO:0007669"/>
    <property type="project" value="InterPro"/>
</dbReference>